<keyword evidence="4" id="KW-1185">Reference proteome</keyword>
<evidence type="ECO:0000313" key="4">
    <source>
        <dbReference type="Proteomes" id="UP000325672"/>
    </source>
</evidence>
<dbReference type="InterPro" id="IPR001926">
    <property type="entry name" value="TrpB-like_PALP"/>
</dbReference>
<proteinExistence type="predicted"/>
<dbReference type="InterPro" id="IPR036052">
    <property type="entry name" value="TrpB-like_PALP_sf"/>
</dbReference>
<dbReference type="Proteomes" id="UP000325672">
    <property type="component" value="Unassembled WGS sequence"/>
</dbReference>
<dbReference type="EMBL" id="ML743559">
    <property type="protein sequence ID" value="KAE8141161.1"/>
    <property type="molecule type" value="Genomic_DNA"/>
</dbReference>
<dbReference type="Pfam" id="PF00291">
    <property type="entry name" value="PALP"/>
    <property type="match status" value="1"/>
</dbReference>
<protein>
    <submittedName>
        <fullName evidence="3">Tryptophan synthase beta subunit-like PLP-dependent enzyme</fullName>
    </submittedName>
</protein>
<dbReference type="InterPro" id="IPR050214">
    <property type="entry name" value="Cys_Synth/Cystath_Beta-Synth"/>
</dbReference>
<reference evidence="3 4" key="1">
    <citation type="submission" date="2019-04" db="EMBL/GenBank/DDBJ databases">
        <title>Friends and foes A comparative genomics study of 23 Aspergillus species from section Flavi.</title>
        <authorList>
            <consortium name="DOE Joint Genome Institute"/>
            <person name="Kjaerbolling I."/>
            <person name="Vesth T."/>
            <person name="Frisvad J.C."/>
            <person name="Nybo J.L."/>
            <person name="Theobald S."/>
            <person name="Kildgaard S."/>
            <person name="Isbrandt T."/>
            <person name="Kuo A."/>
            <person name="Sato A."/>
            <person name="Lyhne E.K."/>
            <person name="Kogle M.E."/>
            <person name="Wiebenga A."/>
            <person name="Kun R.S."/>
            <person name="Lubbers R.J."/>
            <person name="Makela M.R."/>
            <person name="Barry K."/>
            <person name="Chovatia M."/>
            <person name="Clum A."/>
            <person name="Daum C."/>
            <person name="Haridas S."/>
            <person name="He G."/>
            <person name="LaButti K."/>
            <person name="Lipzen A."/>
            <person name="Mondo S."/>
            <person name="Riley R."/>
            <person name="Salamov A."/>
            <person name="Simmons B.A."/>
            <person name="Magnuson J.K."/>
            <person name="Henrissat B."/>
            <person name="Mortensen U.H."/>
            <person name="Larsen T.O."/>
            <person name="Devries R.P."/>
            <person name="Grigoriev I.V."/>
            <person name="Machida M."/>
            <person name="Baker S.E."/>
            <person name="Andersen M.R."/>
        </authorList>
    </citation>
    <scope>NUCLEOTIDE SEQUENCE [LARGE SCALE GENOMIC DNA]</scope>
    <source>
        <strain evidence="3 4">CBS 117625</strain>
    </source>
</reference>
<dbReference type="RefSeq" id="XP_031917224.1">
    <property type="nucleotide sequence ID" value="XM_032059062.1"/>
</dbReference>
<feature type="compositionally biased region" description="Polar residues" evidence="1">
    <location>
        <begin position="78"/>
        <end position="87"/>
    </location>
</feature>
<dbReference type="Gene3D" id="3.40.50.1100">
    <property type="match status" value="2"/>
</dbReference>
<evidence type="ECO:0000259" key="2">
    <source>
        <dbReference type="Pfam" id="PF00291"/>
    </source>
</evidence>
<feature type="domain" description="Tryptophan synthase beta chain-like PALP" evidence="2">
    <location>
        <begin position="6"/>
        <end position="88"/>
    </location>
</feature>
<evidence type="ECO:0000256" key="1">
    <source>
        <dbReference type="SAM" id="MobiDB-lite"/>
    </source>
</evidence>
<gene>
    <name evidence="3" type="ORF">BDV38DRAFT_279600</name>
</gene>
<feature type="compositionally biased region" description="Basic and acidic residues" evidence="1">
    <location>
        <begin position="90"/>
        <end position="100"/>
    </location>
</feature>
<sequence length="110" mass="12079">MIRRAEISTSDGYYFTNQFQNRDAFVGYETIGQEVVQQFPENDAFCGAVGTTGLVMEVARVLKAKRPETHISVLEPASSPTITQGRSGTHHVEGIWDRDYPASSRSAALG</sequence>
<dbReference type="GeneID" id="43643272"/>
<dbReference type="AlphaFoldDB" id="A0A5N6T4M6"/>
<accession>A0A5N6T4M6</accession>
<name>A0A5N6T4M6_ASPPS</name>
<organism evidence="3 4">
    <name type="scientific">Aspergillus pseudotamarii</name>
    <dbReference type="NCBI Taxonomy" id="132259"/>
    <lineage>
        <taxon>Eukaryota</taxon>
        <taxon>Fungi</taxon>
        <taxon>Dikarya</taxon>
        <taxon>Ascomycota</taxon>
        <taxon>Pezizomycotina</taxon>
        <taxon>Eurotiomycetes</taxon>
        <taxon>Eurotiomycetidae</taxon>
        <taxon>Eurotiales</taxon>
        <taxon>Aspergillaceae</taxon>
        <taxon>Aspergillus</taxon>
        <taxon>Aspergillus subgen. Circumdati</taxon>
    </lineage>
</organism>
<evidence type="ECO:0000313" key="3">
    <source>
        <dbReference type="EMBL" id="KAE8141161.1"/>
    </source>
</evidence>
<dbReference type="OrthoDB" id="10259545at2759"/>
<dbReference type="SUPFAM" id="SSF53686">
    <property type="entry name" value="Tryptophan synthase beta subunit-like PLP-dependent enzymes"/>
    <property type="match status" value="1"/>
</dbReference>
<feature type="region of interest" description="Disordered" evidence="1">
    <location>
        <begin position="75"/>
        <end position="110"/>
    </location>
</feature>
<dbReference type="PANTHER" id="PTHR10314">
    <property type="entry name" value="CYSTATHIONINE BETA-SYNTHASE"/>
    <property type="match status" value="1"/>
</dbReference>